<reference evidence="2" key="1">
    <citation type="submission" date="2022-11" db="UniProtKB">
        <authorList>
            <consortium name="WormBaseParasite"/>
        </authorList>
    </citation>
    <scope>IDENTIFICATION</scope>
</reference>
<organism evidence="1 2">
    <name type="scientific">Panagrolaimus sp. PS1159</name>
    <dbReference type="NCBI Taxonomy" id="55785"/>
    <lineage>
        <taxon>Eukaryota</taxon>
        <taxon>Metazoa</taxon>
        <taxon>Ecdysozoa</taxon>
        <taxon>Nematoda</taxon>
        <taxon>Chromadorea</taxon>
        <taxon>Rhabditida</taxon>
        <taxon>Tylenchina</taxon>
        <taxon>Panagrolaimomorpha</taxon>
        <taxon>Panagrolaimoidea</taxon>
        <taxon>Panagrolaimidae</taxon>
        <taxon>Panagrolaimus</taxon>
    </lineage>
</organism>
<name>A0AC35F1H8_9BILA</name>
<sequence length="34" mass="3767">MKKSANFVKEIAENQSKGIFLLITDDGEILTDVV</sequence>
<evidence type="ECO:0000313" key="1">
    <source>
        <dbReference type="Proteomes" id="UP000887580"/>
    </source>
</evidence>
<proteinExistence type="predicted"/>
<accession>A0AC35F1H8</accession>
<dbReference type="Proteomes" id="UP000887580">
    <property type="component" value="Unplaced"/>
</dbReference>
<protein>
    <submittedName>
        <fullName evidence="2">Uncharacterized protein</fullName>
    </submittedName>
</protein>
<dbReference type="WBParaSite" id="PS1159_v2.g12196.t1">
    <property type="protein sequence ID" value="PS1159_v2.g12196.t1"/>
    <property type="gene ID" value="PS1159_v2.g12196"/>
</dbReference>
<evidence type="ECO:0000313" key="2">
    <source>
        <dbReference type="WBParaSite" id="PS1159_v2.g12196.t1"/>
    </source>
</evidence>